<feature type="domain" description="Methyltransferase" evidence="4">
    <location>
        <begin position="53"/>
        <end position="146"/>
    </location>
</feature>
<evidence type="ECO:0000313" key="5">
    <source>
        <dbReference type="EMBL" id="MDW5594219.1"/>
    </source>
</evidence>
<accession>A0ABU4HLQ6</accession>
<keyword evidence="2 5" id="KW-0808">Transferase</keyword>
<comment type="caution">
    <text evidence="5">The sequence shown here is derived from an EMBL/GenBank/DDBJ whole genome shotgun (WGS) entry which is preliminary data.</text>
</comment>
<keyword evidence="6" id="KW-1185">Reference proteome</keyword>
<dbReference type="Pfam" id="PF13649">
    <property type="entry name" value="Methyltransf_25"/>
    <property type="match status" value="1"/>
</dbReference>
<reference evidence="5 6" key="2">
    <citation type="submission" date="2023-10" db="EMBL/GenBank/DDBJ databases">
        <authorList>
            <person name="Han X.F."/>
        </authorList>
    </citation>
    <scope>NUCLEOTIDE SEQUENCE [LARGE SCALE GENOMIC DNA]</scope>
    <source>
        <strain evidence="5 6">KCTC 39840</strain>
    </source>
</reference>
<evidence type="ECO:0000256" key="3">
    <source>
        <dbReference type="ARBA" id="ARBA00022691"/>
    </source>
</evidence>
<dbReference type="CDD" id="cd02440">
    <property type="entry name" value="AdoMet_MTases"/>
    <property type="match status" value="1"/>
</dbReference>
<dbReference type="EC" id="2.1.-.-" evidence="5"/>
<dbReference type="PANTHER" id="PTHR43464:SF19">
    <property type="entry name" value="UBIQUINONE BIOSYNTHESIS O-METHYLTRANSFERASE, MITOCHONDRIAL"/>
    <property type="match status" value="1"/>
</dbReference>
<organism evidence="5 6">
    <name type="scientific">Conexibacter stalactiti</name>
    <dbReference type="NCBI Taxonomy" id="1940611"/>
    <lineage>
        <taxon>Bacteria</taxon>
        <taxon>Bacillati</taxon>
        <taxon>Actinomycetota</taxon>
        <taxon>Thermoleophilia</taxon>
        <taxon>Solirubrobacterales</taxon>
        <taxon>Conexibacteraceae</taxon>
        <taxon>Conexibacter</taxon>
    </lineage>
</organism>
<dbReference type="EMBL" id="JAWSTH010000014">
    <property type="protein sequence ID" value="MDW5594219.1"/>
    <property type="molecule type" value="Genomic_DNA"/>
</dbReference>
<dbReference type="SUPFAM" id="SSF53335">
    <property type="entry name" value="S-adenosyl-L-methionine-dependent methyltransferases"/>
    <property type="match status" value="1"/>
</dbReference>
<name>A0ABU4HLQ6_9ACTN</name>
<dbReference type="InterPro" id="IPR029063">
    <property type="entry name" value="SAM-dependent_MTases_sf"/>
</dbReference>
<dbReference type="RefSeq" id="WP_318596490.1">
    <property type="nucleotide sequence ID" value="NZ_JAWSTH010000014.1"/>
</dbReference>
<evidence type="ECO:0000313" key="6">
    <source>
        <dbReference type="Proteomes" id="UP001284601"/>
    </source>
</evidence>
<dbReference type="Proteomes" id="UP001284601">
    <property type="component" value="Unassembled WGS sequence"/>
</dbReference>
<evidence type="ECO:0000259" key="4">
    <source>
        <dbReference type="Pfam" id="PF13649"/>
    </source>
</evidence>
<protein>
    <submittedName>
        <fullName evidence="5">Class I SAM-dependent methyltransferase</fullName>
        <ecNumber evidence="5">2.1.-.-</ecNumber>
    </submittedName>
</protein>
<evidence type="ECO:0000256" key="2">
    <source>
        <dbReference type="ARBA" id="ARBA00022679"/>
    </source>
</evidence>
<dbReference type="Gene3D" id="3.40.50.150">
    <property type="entry name" value="Vaccinia Virus protein VP39"/>
    <property type="match status" value="1"/>
</dbReference>
<keyword evidence="1 5" id="KW-0489">Methyltransferase</keyword>
<dbReference type="GO" id="GO:0032259">
    <property type="term" value="P:methylation"/>
    <property type="evidence" value="ECO:0007669"/>
    <property type="project" value="UniProtKB-KW"/>
</dbReference>
<dbReference type="InterPro" id="IPR041698">
    <property type="entry name" value="Methyltransf_25"/>
</dbReference>
<proteinExistence type="predicted"/>
<reference evidence="6" key="1">
    <citation type="submission" date="2023-07" db="EMBL/GenBank/DDBJ databases">
        <title>Conexibacter stalactiti sp. nov., isolated from stalactites in a lava cave and emended description of the genus Conexibacter.</title>
        <authorList>
            <person name="Lee S.D."/>
        </authorList>
    </citation>
    <scope>NUCLEOTIDE SEQUENCE [LARGE SCALE GENOMIC DNA]</scope>
    <source>
        <strain evidence="6">KCTC 39840</strain>
    </source>
</reference>
<dbReference type="PANTHER" id="PTHR43464">
    <property type="entry name" value="METHYLTRANSFERASE"/>
    <property type="match status" value="1"/>
</dbReference>
<evidence type="ECO:0000256" key="1">
    <source>
        <dbReference type="ARBA" id="ARBA00022603"/>
    </source>
</evidence>
<dbReference type="GO" id="GO:0008168">
    <property type="term" value="F:methyltransferase activity"/>
    <property type="evidence" value="ECO:0007669"/>
    <property type="project" value="UniProtKB-KW"/>
</dbReference>
<gene>
    <name evidence="5" type="ORF">R7226_07725</name>
</gene>
<sequence>MNETRQTEDEHAALWNGRSGCVWVDAREQLDGLFQPFEELLADVVAARPESRVLDVGCGTGATTLAAVRRLGPRGSCTGIDISAPMLAAARERAEAAGLSARFVLGDAQTHPFEPASFDLLISRFGVMFFADPVAAFANLRRAAADGAELRFIAWRGPAENPFMTTAARAAAPLLPDLPVSEPDAPGQFGFADPDRVRGILADGGWSAIDLQPLDVTLTMPASQLVPYVTRLGPVGIALKEQDEQTRARVVESVRPAFDPYVDGDTVRFTAACWTIGARA</sequence>
<keyword evidence="3" id="KW-0949">S-adenosyl-L-methionine</keyword>